<dbReference type="EMBL" id="JACXWY010000022">
    <property type="protein sequence ID" value="MBD3848723.1"/>
    <property type="molecule type" value="Genomic_DNA"/>
</dbReference>
<feature type="domain" description="tRNA(Ile)-lysidine/2-thiocytidine synthase N-terminal" evidence="7">
    <location>
        <begin position="32"/>
        <end position="211"/>
    </location>
</feature>
<organism evidence="8 9">
    <name type="scientific">Bosea spartocytisi</name>
    <dbReference type="NCBI Taxonomy" id="2773451"/>
    <lineage>
        <taxon>Bacteria</taxon>
        <taxon>Pseudomonadati</taxon>
        <taxon>Pseudomonadota</taxon>
        <taxon>Alphaproteobacteria</taxon>
        <taxon>Hyphomicrobiales</taxon>
        <taxon>Boseaceae</taxon>
        <taxon>Bosea</taxon>
    </lineage>
</organism>
<keyword evidence="1 6" id="KW-0436">Ligase</keyword>
<gene>
    <name evidence="6 8" type="primary">tilS</name>
    <name evidence="8" type="ORF">IED13_23760</name>
</gene>
<sequence length="351" mass="37214">MSAVPPLDPSATPVSAAEASALFEPLADEPGLLVAVSGGPDSVAVLALLADWAKLPGRPSLQAATVDHGLRPEAAGEAEAVARLCGRLGVAHRILRWAGPKPANGLQAAARQARYDLLAEEALRRGNAAIVTAHTLDDQAETLLMRIAHGSGPAGLVGMRPRSLRGAVAIVRPLLGLAKSRLIATAEARGLPFVRDPSNADSRFERVRWRELAPSLAEHGLDAARLGLLAERMARQEDALARRAADVLAQRRLPVTVGEERRLGFRQLAEEPEEIVLRVLALALAEMTQGVESYGRLERLEACAAALLAASRAGSATKRTFSGCILSLDRNGVLSLRREGPRRRGVHPATS</sequence>
<keyword evidence="2 6" id="KW-0819">tRNA processing</keyword>
<dbReference type="NCBIfam" id="TIGR02432">
    <property type="entry name" value="lysidine_TilS_N"/>
    <property type="match status" value="1"/>
</dbReference>
<dbReference type="InterPro" id="IPR012795">
    <property type="entry name" value="tRNA_Ile_lys_synt_N"/>
</dbReference>
<evidence type="ECO:0000313" key="8">
    <source>
        <dbReference type="EMBL" id="MBD3848723.1"/>
    </source>
</evidence>
<reference evidence="8" key="1">
    <citation type="submission" date="2020-09" db="EMBL/GenBank/DDBJ databases">
        <title>Bosea spartocytisi sp. nov. a root nodule endophyte of Spartocytisus supranubius in the high mountain ecosystem fo the Teide National Park (Canary Islands, Spain).</title>
        <authorList>
            <person name="Pulido-Suarez L."/>
            <person name="Peix A."/>
            <person name="Igual J.M."/>
            <person name="Socas-Perez N."/>
            <person name="Velazquez E."/>
            <person name="Flores-Felix J.D."/>
            <person name="Leon-Barrios M."/>
        </authorList>
    </citation>
    <scope>NUCLEOTIDE SEQUENCE</scope>
    <source>
        <strain evidence="8">SSUT16</strain>
    </source>
</reference>
<dbReference type="InterPro" id="IPR011063">
    <property type="entry name" value="TilS/TtcA_N"/>
</dbReference>
<feature type="binding site" evidence="6">
    <location>
        <begin position="37"/>
        <end position="42"/>
    </location>
    <ligand>
        <name>ATP</name>
        <dbReference type="ChEBI" id="CHEBI:30616"/>
    </ligand>
</feature>
<dbReference type="SUPFAM" id="SSF52402">
    <property type="entry name" value="Adenine nucleotide alpha hydrolases-like"/>
    <property type="match status" value="1"/>
</dbReference>
<dbReference type="GO" id="GO:0032267">
    <property type="term" value="F:tRNA(Ile)-lysidine synthase activity"/>
    <property type="evidence" value="ECO:0007669"/>
    <property type="project" value="UniProtKB-EC"/>
</dbReference>
<name>A0A927ED57_9HYPH</name>
<accession>A0A927ED57</accession>
<dbReference type="Proteomes" id="UP000619295">
    <property type="component" value="Unassembled WGS sequence"/>
</dbReference>
<evidence type="ECO:0000256" key="6">
    <source>
        <dbReference type="HAMAP-Rule" id="MF_01161"/>
    </source>
</evidence>
<comment type="function">
    <text evidence="6">Ligates lysine onto the cytidine present at position 34 of the AUA codon-specific tRNA(Ile) that contains the anticodon CAU, in an ATP-dependent manner. Cytidine is converted to lysidine, thus changing the amino acid specificity of the tRNA from methionine to isoleucine.</text>
</comment>
<proteinExistence type="inferred from homology"/>
<comment type="subcellular location">
    <subcellularLocation>
        <location evidence="6">Cytoplasm</location>
    </subcellularLocation>
</comment>
<dbReference type="InterPro" id="IPR012094">
    <property type="entry name" value="tRNA_Ile_lys_synt"/>
</dbReference>
<comment type="caution">
    <text evidence="8">The sequence shown here is derived from an EMBL/GenBank/DDBJ whole genome shotgun (WGS) entry which is preliminary data.</text>
</comment>
<dbReference type="AlphaFoldDB" id="A0A927ED57"/>
<dbReference type="GO" id="GO:0006400">
    <property type="term" value="P:tRNA modification"/>
    <property type="evidence" value="ECO:0007669"/>
    <property type="project" value="UniProtKB-UniRule"/>
</dbReference>
<evidence type="ECO:0000313" key="9">
    <source>
        <dbReference type="Proteomes" id="UP000619295"/>
    </source>
</evidence>
<dbReference type="GO" id="GO:0005524">
    <property type="term" value="F:ATP binding"/>
    <property type="evidence" value="ECO:0007669"/>
    <property type="project" value="UniProtKB-UniRule"/>
</dbReference>
<dbReference type="PANTHER" id="PTHR43033:SF1">
    <property type="entry name" value="TRNA(ILE)-LYSIDINE SYNTHASE-RELATED"/>
    <property type="match status" value="1"/>
</dbReference>
<dbReference type="GO" id="GO:0005737">
    <property type="term" value="C:cytoplasm"/>
    <property type="evidence" value="ECO:0007669"/>
    <property type="project" value="UniProtKB-SubCell"/>
</dbReference>
<keyword evidence="9" id="KW-1185">Reference proteome</keyword>
<dbReference type="Gene3D" id="3.40.50.620">
    <property type="entry name" value="HUPs"/>
    <property type="match status" value="1"/>
</dbReference>
<dbReference type="InterPro" id="IPR014729">
    <property type="entry name" value="Rossmann-like_a/b/a_fold"/>
</dbReference>
<dbReference type="EC" id="6.3.4.19" evidence="6"/>
<evidence type="ECO:0000256" key="2">
    <source>
        <dbReference type="ARBA" id="ARBA00022694"/>
    </source>
</evidence>
<evidence type="ECO:0000256" key="3">
    <source>
        <dbReference type="ARBA" id="ARBA00022741"/>
    </source>
</evidence>
<evidence type="ECO:0000256" key="4">
    <source>
        <dbReference type="ARBA" id="ARBA00022840"/>
    </source>
</evidence>
<evidence type="ECO:0000256" key="1">
    <source>
        <dbReference type="ARBA" id="ARBA00022598"/>
    </source>
</evidence>
<evidence type="ECO:0000259" key="7">
    <source>
        <dbReference type="Pfam" id="PF01171"/>
    </source>
</evidence>
<dbReference type="HAMAP" id="MF_01161">
    <property type="entry name" value="tRNA_Ile_lys_synt"/>
    <property type="match status" value="1"/>
</dbReference>
<evidence type="ECO:0000256" key="5">
    <source>
        <dbReference type="ARBA" id="ARBA00048539"/>
    </source>
</evidence>
<comment type="similarity">
    <text evidence="6">Belongs to the tRNA(Ile)-lysidine synthase family.</text>
</comment>
<keyword evidence="4 6" id="KW-0067">ATP-binding</keyword>
<dbReference type="PANTHER" id="PTHR43033">
    <property type="entry name" value="TRNA(ILE)-LYSIDINE SYNTHASE-RELATED"/>
    <property type="match status" value="1"/>
</dbReference>
<comment type="domain">
    <text evidence="6">The N-terminal region contains the highly conserved SGGXDS motif, predicted to be a P-loop motif involved in ATP binding.</text>
</comment>
<keyword evidence="3 6" id="KW-0547">Nucleotide-binding</keyword>
<keyword evidence="6" id="KW-0963">Cytoplasm</keyword>
<protein>
    <recommendedName>
        <fullName evidence="6">tRNA(Ile)-lysidine synthase</fullName>
        <ecNumber evidence="6">6.3.4.19</ecNumber>
    </recommendedName>
    <alternativeName>
        <fullName evidence="6">tRNA(Ile)-2-lysyl-cytidine synthase</fullName>
    </alternativeName>
    <alternativeName>
        <fullName evidence="6">tRNA(Ile)-lysidine synthetase</fullName>
    </alternativeName>
</protein>
<dbReference type="CDD" id="cd01992">
    <property type="entry name" value="TilS_N"/>
    <property type="match status" value="1"/>
</dbReference>
<dbReference type="Pfam" id="PF01171">
    <property type="entry name" value="ATP_bind_3"/>
    <property type="match status" value="1"/>
</dbReference>
<comment type="catalytic activity">
    <reaction evidence="5 6">
        <text>cytidine(34) in tRNA(Ile2) + L-lysine + ATP = lysidine(34) in tRNA(Ile2) + AMP + diphosphate + H(+)</text>
        <dbReference type="Rhea" id="RHEA:43744"/>
        <dbReference type="Rhea" id="RHEA-COMP:10625"/>
        <dbReference type="Rhea" id="RHEA-COMP:10670"/>
        <dbReference type="ChEBI" id="CHEBI:15378"/>
        <dbReference type="ChEBI" id="CHEBI:30616"/>
        <dbReference type="ChEBI" id="CHEBI:32551"/>
        <dbReference type="ChEBI" id="CHEBI:33019"/>
        <dbReference type="ChEBI" id="CHEBI:82748"/>
        <dbReference type="ChEBI" id="CHEBI:83665"/>
        <dbReference type="ChEBI" id="CHEBI:456215"/>
        <dbReference type="EC" id="6.3.4.19"/>
    </reaction>
</comment>